<proteinExistence type="inferred from homology"/>
<feature type="transmembrane region" description="Helical" evidence="6">
    <location>
        <begin position="78"/>
        <end position="100"/>
    </location>
</feature>
<evidence type="ECO:0000256" key="4">
    <source>
        <dbReference type="ARBA" id="ARBA00022989"/>
    </source>
</evidence>
<name>A0A506U547_9HYPH</name>
<accession>A0A506U547</accession>
<dbReference type="InterPro" id="IPR007267">
    <property type="entry name" value="GtrA_DPMS_TM"/>
</dbReference>
<keyword evidence="3 6" id="KW-0812">Transmembrane</keyword>
<dbReference type="OrthoDB" id="7360864at2"/>
<evidence type="ECO:0000256" key="6">
    <source>
        <dbReference type="SAM" id="Phobius"/>
    </source>
</evidence>
<dbReference type="GO" id="GO:0005886">
    <property type="term" value="C:plasma membrane"/>
    <property type="evidence" value="ECO:0007669"/>
    <property type="project" value="TreeGrafter"/>
</dbReference>
<evidence type="ECO:0000256" key="5">
    <source>
        <dbReference type="ARBA" id="ARBA00023136"/>
    </source>
</evidence>
<reference evidence="8 9" key="1">
    <citation type="submission" date="2019-06" db="EMBL/GenBank/DDBJ databases">
        <authorList>
            <person name="Li M."/>
        </authorList>
    </citation>
    <scope>NUCLEOTIDE SEQUENCE [LARGE SCALE GENOMIC DNA]</scope>
    <source>
        <strain evidence="8 9">BGMRC2036</strain>
    </source>
</reference>
<comment type="subcellular location">
    <subcellularLocation>
        <location evidence="1">Membrane</location>
        <topology evidence="1">Multi-pass membrane protein</topology>
    </subcellularLocation>
</comment>
<evidence type="ECO:0000259" key="7">
    <source>
        <dbReference type="Pfam" id="PF04138"/>
    </source>
</evidence>
<organism evidence="8 9">
    <name type="scientific">Martelella alba</name>
    <dbReference type="NCBI Taxonomy" id="2590451"/>
    <lineage>
        <taxon>Bacteria</taxon>
        <taxon>Pseudomonadati</taxon>
        <taxon>Pseudomonadota</taxon>
        <taxon>Alphaproteobacteria</taxon>
        <taxon>Hyphomicrobiales</taxon>
        <taxon>Aurantimonadaceae</taxon>
        <taxon>Martelella</taxon>
    </lineage>
</organism>
<evidence type="ECO:0000256" key="1">
    <source>
        <dbReference type="ARBA" id="ARBA00004141"/>
    </source>
</evidence>
<protein>
    <submittedName>
        <fullName evidence="8">GtrA family protein</fullName>
    </submittedName>
</protein>
<dbReference type="InterPro" id="IPR051401">
    <property type="entry name" value="GtrA_CellWall_Glycosyl"/>
</dbReference>
<keyword evidence="9" id="KW-1185">Reference proteome</keyword>
<comment type="caution">
    <text evidence="8">The sequence shown here is derived from an EMBL/GenBank/DDBJ whole genome shotgun (WGS) entry which is preliminary data.</text>
</comment>
<dbReference type="Pfam" id="PF04138">
    <property type="entry name" value="GtrA_DPMS_TM"/>
    <property type="match status" value="1"/>
</dbReference>
<evidence type="ECO:0000256" key="2">
    <source>
        <dbReference type="ARBA" id="ARBA00009399"/>
    </source>
</evidence>
<dbReference type="PANTHER" id="PTHR38459:SF1">
    <property type="entry name" value="PROPHAGE BACTOPRENOL-LINKED GLUCOSE TRANSLOCASE HOMOLOG"/>
    <property type="match status" value="1"/>
</dbReference>
<feature type="transmembrane region" description="Helical" evidence="6">
    <location>
        <begin position="12"/>
        <end position="33"/>
    </location>
</feature>
<dbReference type="AlphaFoldDB" id="A0A506U547"/>
<evidence type="ECO:0000313" key="9">
    <source>
        <dbReference type="Proteomes" id="UP000318801"/>
    </source>
</evidence>
<dbReference type="Proteomes" id="UP000318801">
    <property type="component" value="Unassembled WGS sequence"/>
</dbReference>
<dbReference type="GO" id="GO:0000271">
    <property type="term" value="P:polysaccharide biosynthetic process"/>
    <property type="evidence" value="ECO:0007669"/>
    <property type="project" value="InterPro"/>
</dbReference>
<keyword evidence="4 6" id="KW-1133">Transmembrane helix</keyword>
<evidence type="ECO:0000313" key="8">
    <source>
        <dbReference type="EMBL" id="TPW28311.1"/>
    </source>
</evidence>
<evidence type="ECO:0000256" key="3">
    <source>
        <dbReference type="ARBA" id="ARBA00022692"/>
    </source>
</evidence>
<comment type="similarity">
    <text evidence="2">Belongs to the GtrA family.</text>
</comment>
<dbReference type="PANTHER" id="PTHR38459">
    <property type="entry name" value="PROPHAGE BACTOPRENOL-LINKED GLUCOSE TRANSLOCASE HOMOLOG"/>
    <property type="match status" value="1"/>
</dbReference>
<sequence length="133" mass="14532">MPVLSVYEAVFLRFAVVGAIAFVVDWLCLSVLLRLGLPFFLSRAGSYLSAATTAWLLNRLWTFKSQHGALVAEWLKYLSANLVGGGVNYAVSVAMLYASIDMVGRYPVIAIAAGTICGMLFNFVLSKHYVFKA</sequence>
<feature type="transmembrane region" description="Helical" evidence="6">
    <location>
        <begin position="106"/>
        <end position="125"/>
    </location>
</feature>
<feature type="transmembrane region" description="Helical" evidence="6">
    <location>
        <begin position="39"/>
        <end position="57"/>
    </location>
</feature>
<keyword evidence="5 6" id="KW-0472">Membrane</keyword>
<gene>
    <name evidence="8" type="ORF">FJU08_18220</name>
</gene>
<dbReference type="RefSeq" id="WP_141150469.1">
    <property type="nucleotide sequence ID" value="NZ_VHLG01000013.1"/>
</dbReference>
<feature type="domain" description="GtrA/DPMS transmembrane" evidence="7">
    <location>
        <begin position="13"/>
        <end position="131"/>
    </location>
</feature>
<dbReference type="EMBL" id="VHLG01000013">
    <property type="protein sequence ID" value="TPW28311.1"/>
    <property type="molecule type" value="Genomic_DNA"/>
</dbReference>